<dbReference type="EMBL" id="CAWYQH010000001">
    <property type="protein sequence ID" value="CAK8671197.1"/>
    <property type="molecule type" value="Genomic_DNA"/>
</dbReference>
<organism evidence="3 4">
    <name type="scientific">Clavelina lepadiformis</name>
    <name type="common">Light-bulb sea squirt</name>
    <name type="synonym">Ascidia lepadiformis</name>
    <dbReference type="NCBI Taxonomy" id="159417"/>
    <lineage>
        <taxon>Eukaryota</taxon>
        <taxon>Metazoa</taxon>
        <taxon>Chordata</taxon>
        <taxon>Tunicata</taxon>
        <taxon>Ascidiacea</taxon>
        <taxon>Aplousobranchia</taxon>
        <taxon>Clavelinidae</taxon>
        <taxon>Clavelina</taxon>
    </lineage>
</organism>
<proteinExistence type="inferred from homology"/>
<reference evidence="3 4" key="1">
    <citation type="submission" date="2024-02" db="EMBL/GenBank/DDBJ databases">
        <authorList>
            <person name="Daric V."/>
            <person name="Darras S."/>
        </authorList>
    </citation>
    <scope>NUCLEOTIDE SEQUENCE [LARGE SCALE GENOMIC DNA]</scope>
</reference>
<sequence>MSTLQDFLFFLQRVRLCTWNVGNTDPVVDDDIVKLLKLDSTECADIYMVGLQEIKVDFGDTASRILNFASETYDDWAEVLLNILSKRDYFLIENVKVQAISLSVFAHISHLPFIHFIRTDVERTGIGRVWGNKGGVAISANIYNENVCFLNTHLAAHRDKDHERMEDVLEIFKEINFKRRATIQSHDLVLWLGDMNWRIEKFSKEEVVSMIVKKEYDKLLHKDQLMKHMKHKGVISEFCEAAITFPPSYKFDVDSDLYDTSEKQRVPAWTDRILYRVSPHSRTMRSAFARMLHLFSIKPHDSVPQSDIQIIKGSYTSLMDFQNSDHKPVVAECIITLPRNDNSCLVDIEILGSWVAKSKGEFQVTYRKHMQPKDKDYLALYQTPFTEYRAYKAWMDVPKMKTKPNKAGELTQSCKFSTSKIKETGKYRVGYYSNKMSCLLALSDPFEISTIDN</sequence>
<dbReference type="SUPFAM" id="SSF56219">
    <property type="entry name" value="DNase I-like"/>
    <property type="match status" value="1"/>
</dbReference>
<dbReference type="Pfam" id="PF22669">
    <property type="entry name" value="Exo_endo_phos2"/>
    <property type="match status" value="1"/>
</dbReference>
<accession>A0ABP0EYT1</accession>
<evidence type="ECO:0000313" key="3">
    <source>
        <dbReference type="EMBL" id="CAK8671197.1"/>
    </source>
</evidence>
<keyword evidence="4" id="KW-1185">Reference proteome</keyword>
<evidence type="ECO:0000259" key="2">
    <source>
        <dbReference type="SMART" id="SM00128"/>
    </source>
</evidence>
<gene>
    <name evidence="3" type="ORF">CVLEPA_LOCUS209</name>
</gene>
<dbReference type="InterPro" id="IPR000300">
    <property type="entry name" value="IPPc"/>
</dbReference>
<dbReference type="Gene3D" id="2.60.40.2840">
    <property type="match status" value="1"/>
</dbReference>
<dbReference type="SMART" id="SM00128">
    <property type="entry name" value="IPPc"/>
    <property type="match status" value="1"/>
</dbReference>
<dbReference type="PANTHER" id="PTHR11200">
    <property type="entry name" value="INOSITOL 5-PHOSPHATASE"/>
    <property type="match status" value="1"/>
</dbReference>
<protein>
    <recommendedName>
        <fullName evidence="2">Inositol polyphosphate-related phosphatase domain-containing protein</fullName>
    </recommendedName>
</protein>
<dbReference type="Pfam" id="PF17751">
    <property type="entry name" value="SKICH"/>
    <property type="match status" value="1"/>
</dbReference>
<comment type="similarity">
    <text evidence="1">Belongs to the inositol 1,4,5-trisphosphate 5-phosphatase type II family.</text>
</comment>
<evidence type="ECO:0000256" key="1">
    <source>
        <dbReference type="ARBA" id="ARBA00005910"/>
    </source>
</evidence>
<evidence type="ECO:0000313" key="4">
    <source>
        <dbReference type="Proteomes" id="UP001642483"/>
    </source>
</evidence>
<dbReference type="InterPro" id="IPR036691">
    <property type="entry name" value="Endo/exonu/phosph_ase_sf"/>
</dbReference>
<name>A0ABP0EYT1_CLALP</name>
<dbReference type="InterPro" id="IPR046985">
    <property type="entry name" value="IP5"/>
</dbReference>
<feature type="domain" description="Inositol polyphosphate-related phosphatase" evidence="2">
    <location>
        <begin position="10"/>
        <end position="341"/>
    </location>
</feature>
<dbReference type="Proteomes" id="UP001642483">
    <property type="component" value="Unassembled WGS sequence"/>
</dbReference>
<comment type="caution">
    <text evidence="3">The sequence shown here is derived from an EMBL/GenBank/DDBJ whole genome shotgun (WGS) entry which is preliminary data.</text>
</comment>
<dbReference type="InterPro" id="IPR041611">
    <property type="entry name" value="SKICH"/>
</dbReference>
<dbReference type="PANTHER" id="PTHR11200:SF275">
    <property type="entry name" value="LD06095P"/>
    <property type="match status" value="1"/>
</dbReference>
<dbReference type="Gene3D" id="3.60.10.10">
    <property type="entry name" value="Endonuclease/exonuclease/phosphatase"/>
    <property type="match status" value="1"/>
</dbReference>